<dbReference type="PROSITE" id="PS00041">
    <property type="entry name" value="HTH_ARAC_FAMILY_1"/>
    <property type="match status" value="1"/>
</dbReference>
<dbReference type="Gene3D" id="1.10.10.60">
    <property type="entry name" value="Homeodomain-like"/>
    <property type="match status" value="1"/>
</dbReference>
<dbReference type="PRINTS" id="PR00032">
    <property type="entry name" value="HTHARAC"/>
</dbReference>
<dbReference type="PROSITE" id="PS01124">
    <property type="entry name" value="HTH_ARAC_FAMILY_2"/>
    <property type="match status" value="1"/>
</dbReference>
<dbReference type="Proteomes" id="UP000291469">
    <property type="component" value="Chromosome"/>
</dbReference>
<dbReference type="Pfam" id="PF02311">
    <property type="entry name" value="AraC_binding"/>
    <property type="match status" value="1"/>
</dbReference>
<dbReference type="GO" id="GO:0043565">
    <property type="term" value="F:sequence-specific DNA binding"/>
    <property type="evidence" value="ECO:0007669"/>
    <property type="project" value="InterPro"/>
</dbReference>
<evidence type="ECO:0000259" key="5">
    <source>
        <dbReference type="PROSITE" id="PS01124"/>
    </source>
</evidence>
<dbReference type="EMBL" id="CP036402">
    <property type="protein sequence ID" value="QBI20219.1"/>
    <property type="molecule type" value="Genomic_DNA"/>
</dbReference>
<dbReference type="InterPro" id="IPR009057">
    <property type="entry name" value="Homeodomain-like_sf"/>
</dbReference>
<evidence type="ECO:0000256" key="4">
    <source>
        <dbReference type="ARBA" id="ARBA00023163"/>
    </source>
</evidence>
<dbReference type="Pfam" id="PF12833">
    <property type="entry name" value="HTH_18"/>
    <property type="match status" value="1"/>
</dbReference>
<reference evidence="6 7" key="1">
    <citation type="submission" date="2019-01" db="EMBL/GenBank/DDBJ databases">
        <title>Egibacter rhizosphaerae EGI 80759T.</title>
        <authorList>
            <person name="Chen D.-D."/>
            <person name="Tian Y."/>
            <person name="Jiao J.-Y."/>
            <person name="Zhang X.-T."/>
            <person name="Zhang Y.-G."/>
            <person name="Zhang Y."/>
            <person name="Xiao M."/>
            <person name="Shu W.-S."/>
            <person name="Li W.-J."/>
        </authorList>
    </citation>
    <scope>NUCLEOTIDE SEQUENCE [LARGE SCALE GENOMIC DNA]</scope>
    <source>
        <strain evidence="6 7">EGI 80759</strain>
    </source>
</reference>
<dbReference type="GO" id="GO:0003700">
    <property type="term" value="F:DNA-binding transcription factor activity"/>
    <property type="evidence" value="ECO:0007669"/>
    <property type="project" value="InterPro"/>
</dbReference>
<keyword evidence="7" id="KW-1185">Reference proteome</keyword>
<dbReference type="SUPFAM" id="SSF51215">
    <property type="entry name" value="Regulatory protein AraC"/>
    <property type="match status" value="1"/>
</dbReference>
<protein>
    <submittedName>
        <fullName evidence="6">AraC family transcriptional regulator</fullName>
    </submittedName>
</protein>
<keyword evidence="4" id="KW-0804">Transcription</keyword>
<keyword evidence="3" id="KW-0010">Activator</keyword>
<accession>A0A411YGB4</accession>
<dbReference type="InterPro" id="IPR037923">
    <property type="entry name" value="HTH-like"/>
</dbReference>
<dbReference type="OrthoDB" id="9799345at2"/>
<dbReference type="InterPro" id="IPR050204">
    <property type="entry name" value="AraC_XylS_family_regulators"/>
</dbReference>
<dbReference type="AlphaFoldDB" id="A0A411YGB4"/>
<dbReference type="InterPro" id="IPR018062">
    <property type="entry name" value="HTH_AraC-typ_CS"/>
</dbReference>
<dbReference type="KEGG" id="erz:ER308_12010"/>
<keyword evidence="2" id="KW-0238">DNA-binding</keyword>
<dbReference type="SMART" id="SM00342">
    <property type="entry name" value="HTH_ARAC"/>
    <property type="match status" value="1"/>
</dbReference>
<proteinExistence type="predicted"/>
<sequence>MQPRHAEQPDDGVVQGCQPGMSEAGAVVVVSAQGGHNASSHSGDLDDVQRRSKPACMFSGMTGREVETSRTIVGSPPQTTALRTRGERAPVFALSPDPGVPPVGMLRQGAPHSPQPPAGRPHAHDFVALSYFEREGGTLTLEGDRWPIRAGDLVLVAPGAVVAYEPAETELSKPLGWGVFFQPEALGSAGSGVRLSWRANPLLFPFVDGVGGMPRRFQVPSQERPAWTERLTAMWEELHRRDDAHREAVHAHLTLLLVEVARLAGPMSTDVPARHDPLLPRVFAVIEERYHEGISLADVAHSLHLTPGHLTTEVRRRTGRTVLEWITERRMTQARRLLTQTDLSISEVGHRVGYVDPAYFTRAFRRTHGVTPSNWRRAAGG</sequence>
<dbReference type="InterPro" id="IPR018060">
    <property type="entry name" value="HTH_AraC"/>
</dbReference>
<organism evidence="6 7">
    <name type="scientific">Egibacter rhizosphaerae</name>
    <dbReference type="NCBI Taxonomy" id="1670831"/>
    <lineage>
        <taxon>Bacteria</taxon>
        <taxon>Bacillati</taxon>
        <taxon>Actinomycetota</taxon>
        <taxon>Nitriliruptoria</taxon>
        <taxon>Egibacterales</taxon>
        <taxon>Egibacteraceae</taxon>
        <taxon>Egibacter</taxon>
    </lineage>
</organism>
<evidence type="ECO:0000256" key="2">
    <source>
        <dbReference type="ARBA" id="ARBA00023125"/>
    </source>
</evidence>
<evidence type="ECO:0000313" key="6">
    <source>
        <dbReference type="EMBL" id="QBI20219.1"/>
    </source>
</evidence>
<dbReference type="InterPro" id="IPR020449">
    <property type="entry name" value="Tscrpt_reg_AraC-type_HTH"/>
</dbReference>
<feature type="domain" description="HTH araC/xylS-type" evidence="5">
    <location>
        <begin position="280"/>
        <end position="378"/>
    </location>
</feature>
<dbReference type="SUPFAM" id="SSF46689">
    <property type="entry name" value="Homeodomain-like"/>
    <property type="match status" value="2"/>
</dbReference>
<dbReference type="PANTHER" id="PTHR46796">
    <property type="entry name" value="HTH-TYPE TRANSCRIPTIONAL ACTIVATOR RHAS-RELATED"/>
    <property type="match status" value="1"/>
</dbReference>
<evidence type="ECO:0000313" key="7">
    <source>
        <dbReference type="Proteomes" id="UP000291469"/>
    </source>
</evidence>
<evidence type="ECO:0000256" key="1">
    <source>
        <dbReference type="ARBA" id="ARBA00023015"/>
    </source>
</evidence>
<evidence type="ECO:0000256" key="3">
    <source>
        <dbReference type="ARBA" id="ARBA00023159"/>
    </source>
</evidence>
<dbReference type="InterPro" id="IPR003313">
    <property type="entry name" value="AraC-bd"/>
</dbReference>
<gene>
    <name evidence="6" type="ORF">ER308_12010</name>
</gene>
<name>A0A411YGB4_9ACTN</name>
<keyword evidence="1" id="KW-0805">Transcription regulation</keyword>